<evidence type="ECO:0000313" key="2">
    <source>
        <dbReference type="EMBL" id="TKD05153.1"/>
    </source>
</evidence>
<organism evidence="2 3">
    <name type="scientific">Polyangium fumosum</name>
    <dbReference type="NCBI Taxonomy" id="889272"/>
    <lineage>
        <taxon>Bacteria</taxon>
        <taxon>Pseudomonadati</taxon>
        <taxon>Myxococcota</taxon>
        <taxon>Polyangia</taxon>
        <taxon>Polyangiales</taxon>
        <taxon>Polyangiaceae</taxon>
        <taxon>Polyangium</taxon>
    </lineage>
</organism>
<feature type="transmembrane region" description="Helical" evidence="1">
    <location>
        <begin position="122"/>
        <end position="149"/>
    </location>
</feature>
<dbReference type="Proteomes" id="UP000309215">
    <property type="component" value="Unassembled WGS sequence"/>
</dbReference>
<proteinExistence type="predicted"/>
<evidence type="ECO:0000256" key="1">
    <source>
        <dbReference type="SAM" id="Phobius"/>
    </source>
</evidence>
<name>A0A4U1J9Q8_9BACT</name>
<feature type="transmembrane region" description="Helical" evidence="1">
    <location>
        <begin position="12"/>
        <end position="34"/>
    </location>
</feature>
<dbReference type="AlphaFoldDB" id="A0A4U1J9Q8"/>
<feature type="transmembrane region" description="Helical" evidence="1">
    <location>
        <begin position="46"/>
        <end position="71"/>
    </location>
</feature>
<evidence type="ECO:0000313" key="3">
    <source>
        <dbReference type="Proteomes" id="UP000309215"/>
    </source>
</evidence>
<keyword evidence="1" id="KW-1133">Transmembrane helix</keyword>
<reference evidence="2 3" key="1">
    <citation type="submission" date="2019-04" db="EMBL/GenBank/DDBJ databases">
        <authorList>
            <person name="Li Y."/>
            <person name="Wang J."/>
        </authorList>
    </citation>
    <scope>NUCLEOTIDE SEQUENCE [LARGE SCALE GENOMIC DNA]</scope>
    <source>
        <strain evidence="2 3">DSM 14668</strain>
    </source>
</reference>
<gene>
    <name evidence="2" type="ORF">E8A74_21670</name>
</gene>
<keyword evidence="3" id="KW-1185">Reference proteome</keyword>
<keyword evidence="1" id="KW-0472">Membrane</keyword>
<comment type="caution">
    <text evidence="2">The sequence shown here is derived from an EMBL/GenBank/DDBJ whole genome shotgun (WGS) entry which is preliminary data.</text>
</comment>
<keyword evidence="1" id="KW-0812">Transmembrane</keyword>
<protein>
    <submittedName>
        <fullName evidence="2">Uncharacterized protein</fullName>
    </submittedName>
</protein>
<sequence length="410" mass="43433">MQDDFDFGTRSRYLAAILWFALALFCLALAFGMLSAPIQGHPVLAVLIKGSIVLLLGAIGMGTLVSGMNALSGASGKARGVPDEALAHCLTCGERTPNDVVCPVCGEPPCDRTRSFHVDKQGWGGAAFGVALFGALFCLGLFILIGPYYDGERRVWVLLACGGLALLLLAVGGAGLVGSLGTLRKGLGGGSTLSYSVGGKERHAGGSGAALWGKLVWLSGQARVVAPLSPYPANEGGYRVSAGDIEFAEMIATLNAAGIVNLEDVTTYQFRLGEEPAKEDAPPRARGDGPLPFTRTKSRCLRIRLAPLLRTVRPTGEPDDGLSDVYCVEEHLASEPRNSVYRFFAQYVGDDVINEVDVRQLRHRLDETPVHRAQAITHARALREGGIVVAQELVDAVLGGLREASKQPSV</sequence>
<accession>A0A4U1J9Q8</accession>
<feature type="transmembrane region" description="Helical" evidence="1">
    <location>
        <begin position="155"/>
        <end position="177"/>
    </location>
</feature>
<dbReference type="RefSeq" id="WP_136930960.1">
    <property type="nucleotide sequence ID" value="NZ_SSMQ01000022.1"/>
</dbReference>
<dbReference type="EMBL" id="SSMQ01000022">
    <property type="protein sequence ID" value="TKD05153.1"/>
    <property type="molecule type" value="Genomic_DNA"/>
</dbReference>